<dbReference type="InterPro" id="IPR001650">
    <property type="entry name" value="Helicase_C-like"/>
</dbReference>
<dbReference type="SUPFAM" id="SSF53335">
    <property type="entry name" value="S-adenosyl-L-methionine-dependent methyltransferases"/>
    <property type="match status" value="1"/>
</dbReference>
<dbReference type="Gene3D" id="2.40.10.120">
    <property type="match status" value="2"/>
</dbReference>
<dbReference type="Gene3D" id="3.40.50.150">
    <property type="entry name" value="Vaccinia Virus protein VP39"/>
    <property type="match status" value="1"/>
</dbReference>
<dbReference type="GO" id="GO:0005524">
    <property type="term" value="F:ATP binding"/>
    <property type="evidence" value="ECO:0007669"/>
    <property type="project" value="UniProtKB-KW"/>
</dbReference>
<evidence type="ECO:0000256" key="50">
    <source>
        <dbReference type="ARBA" id="ARBA00023015"/>
    </source>
</evidence>
<evidence type="ECO:0000256" key="22">
    <source>
        <dbReference type="ARBA" id="ARBA00022603"/>
    </source>
</evidence>
<comment type="function">
    <text evidence="68">May play a role in virus budding. Exerts cytotoxic effects by activating a mitochondrial apoptotic pathway through M ectodomain. May display a viroporin activity.</text>
</comment>
<keyword evidence="22" id="KW-0489">Methyltransferase</keyword>
<feature type="transmembrane region" description="Helical" evidence="84">
    <location>
        <begin position="1311"/>
        <end position="1330"/>
    </location>
</feature>
<dbReference type="Pfam" id="PF00949">
    <property type="entry name" value="Peptidase_S7"/>
    <property type="match status" value="1"/>
</dbReference>
<dbReference type="InterPro" id="IPR038055">
    <property type="entry name" value="Glycoprot_E_dimer_dom"/>
</dbReference>
<evidence type="ECO:0000256" key="18">
    <source>
        <dbReference type="ARBA" id="ARBA00022562"/>
    </source>
</evidence>
<dbReference type="InterPro" id="IPR013755">
    <property type="entry name" value="Flav_gly_cen_dom_subdom1"/>
</dbReference>
<evidence type="ECO:0000256" key="11">
    <source>
        <dbReference type="ARBA" id="ARBA00022463"/>
    </source>
</evidence>
<evidence type="ECO:0000256" key="56">
    <source>
        <dbReference type="ARBA" id="ARBA00023184"/>
    </source>
</evidence>
<dbReference type="FunFam" id="3.40.50.150:FF:000105">
    <property type="entry name" value="Genome polyprotein"/>
    <property type="match status" value="1"/>
</dbReference>
<evidence type="ECO:0000256" key="29">
    <source>
        <dbReference type="ARBA" id="ARBA00022692"/>
    </source>
</evidence>
<evidence type="ECO:0000256" key="37">
    <source>
        <dbReference type="ARBA" id="ARBA00022830"/>
    </source>
</evidence>
<feature type="domain" description="Helicase ATP-binding" evidence="86">
    <location>
        <begin position="1685"/>
        <end position="1841"/>
    </location>
</feature>
<dbReference type="CDD" id="cd12149">
    <property type="entry name" value="Flavi_E_C"/>
    <property type="match status" value="1"/>
</dbReference>
<sequence>MTKKPGGPGRNRAINMLKRGLPRVSPLVGVKRVIMNLLDGRGPIRFVLALLAFFKFTALAPTKALISRWKAVEKSVAMKHLTSFKKELGTLINAVNKRGKKQNKRGGSNGTIIWMIGLAVVFATVSAVKLSNFQGKVLMTINNTDVADVITIPTSKGTNRCWVRAIDVGHMCEDTITYECPKLDAGNDPEDIDCWCDKQAVYVQYGRCTRTRHSRRSRRSVSVQTHGESSLVNKKEAWMDSTKATRYLMKTENWIIRNPGYALVAVALGWMLGSNNGQRVVFTILLLLVAPAYSFNCLGMGNRDFIEGVSGATWVDLVLEGDSCLTIMANDKPTLDVRMINIEATQLAEVRTYCYHATVADISTVARCPTTGEAHNTRRADSSYVCKQGYTDRGWGNGCGLFGKGSIDTCAKFVCSHKAIGKIIQPENIKYEVGVFVHGTTTAENHGNYSAQIGASQAAKFTITPNAPSITLKLGDYGEVTMDCEPRSGFNTEAFYVLTVGTKSFLVHREWFNDLALPWLSPSSTNWRNREILLEFEEAHATKQSVVALGSQEGALHQALAGAIVVEYSSSVKLTSGHLKCRLKMDKLALKGTTYGMCTEKFSFSKNPADTGHGTVVIELQYTGTDGPCKIPISSVASLNDLTPVGRLVTVNPFVATSTANSKVLVELEPPFGDSFIVVGRGDKQINHHWHKAGSSLGKAFTTTLKGAQRLAALGDTAWDFGSIGGVFNSIGKAVHQVFGGAFRTLFGGMSWITQGLMGALLLWMGINARDRSIALAFLATGGVLLFLATNVHADTGCAIDVTRKEMRCGSGIFVHNDVEAWVDRYKYLPETPKSLAKIVHKAHKEGICGVRSVTRLEHQMWEAVRDELNVLLKENAVDLSVVVDKPVGRYRPAPLRLSMTQEKFEMGWKAWGKSILFAPELANSTFVIDGPETKECPDERRAWNSMQIEDFGFGITSTRVWLKIREERTDECDGAIIGTAVKGNMAVHSDLSYWIESHLNDTWKLERAVFGEIKSCTWPETHTLWGDGVEESELIIPHTLAGPKSKHNRREGYKTQNQGPWDESEITLDFDYCPGTTVTIAEGCGKRGPSIRTTTDSGKLITDWCCRSCTLPPLRFRTASGCWYGMEIRPMKHDESTLVKSQVNAFNGEMIDPFQLGLLVIFLATQEVLRKRWTARLTIPAVLGALLVLMLGGITYTDLVRYVVLVAAAFAEANNGGDVVHLALIAVFKIQPAFLVMSIASTNWTNQENIALVLGAAFFQMASTDLEFGIHGLLNAAATAWMVVRAITFPTTSTITMPILALLAPGMRALHLDTYRIFLLIIGVCALLHERKKTMAKKKGAVLLGLALSSTGWFSPAIMAAGLMACNPNKKRGWPATEFLSAIGLMFAIVGGLAELDIDSMAIPFMLAGLMAVSYVVSGKATDMWLERAADISWEVDAAITGSSQRLDVKLDDDGDFHLIDDPGVPWKIWVLRMSCIGLAAFTPWAIIPAAFGYWLTLKTTKRGGVFWDTPSPKVYAKGDTTTGVYRIMARGILGVYQAGVGVMYENVFHTLWHTTRGAAIMSGEGKLTPYWGSVKEDRITYGGPWRFDRKWNGVDDVQMIVVEPGKAAVNVQTKPGVFRTPHGEIGAVSLDYPSGTSGSPILDVNGDIIGLYGNGVELGDGSYVSAIVQGERQEEPVPDAYNPNMLKKRQLTVLDLHPGSGKTRKILPQIIRDAIQQRLRTAVLAPTRVVAAEMAEALRGLPVRYQTSAVQREHQGNEIVDVMCHATLTHRLMSPNRVPNYNLFVMDEAHFTDPASIAARGYISTKVELGEAAAIFMTATPPGTTDPFPDSNAPIHDLQDEIPDRAWSSGYEWITEYVGKTVWFVASVKMGNEIAVCLQRAGKRVIQLNRKSYDTEYPKCKNGDWDFVITTDISEMGANFGASRVIDCRKSVKPTILEEGEGRVILSNPSPITSASAAQRRGRVGRNPNQVGDEYHYGGTTSEDDTNLAHWTEAKIMLDNIHLPNGLVAQLYGPEREKAFTMDGEYRLRGEEKKNFLELIRTADLPVWLAYKVASNGIQYTDRRWCFDGPRTNAILEDSTEVEIITRMGERKTLKPRWLDARVYADHQALKWFKDFAAGKRSAVSFLEVLGRMPEHFMGKTREALDTMYLVATAEKGGKAHRMALEELPDALETVTLIAAIAVMTGGFFLLMMQRKGIGKMGLGALVLTLATFFLWMAEVSGTKIAGTLLIALLLMVVLIPEPEKQRSQTDNQLAVFLICVLTVVGIVAANEYGMLEKTKEDIRSILGNRAQTSSVPGSLSSLALDLRPATAWALYGGSTVVLTPLLKHLITSEYVTTSLASINSQAGSLFVLPRGMPFTDLDLTVGLVFLGCWGQVTLTTFLTAGVLAALHYGYMLPGWQAEALRAAQRRTAAGIMKNAVVDGMVATDVPELERTTPLMQKKVGQVLLIGVSIAAFLVNPNVTTVREAGVLVTAATLTLWDNGASAVWNSTTATGLCHVMRGSYLAGGSIAWTLIKNVDKPSLKRGRPGGRTLGEQWKERLNAMNKEEFFKYRKEAIVEVDRTEARRARRENNKVGGHPVSRGSAKLRWIVEKGFVSPVGKVVDLGCGRGGWCYYTATLKKVQEVKGYTKGGAGHEEPMLMQSYGWNLVTMKSGVDVFYRPSEPSDTLLCDIGESSPSPDVEEQRTLRVLEMASEWLHRGPREFCIKVLCPYMPKVIEKMETLQRRFGGGLVRVPLSRNSNHEMYWVSGAAGNVVHAVNMTSQVLLGRMDRAVWRGPKYEEDVNLGSGTRAVGKGEVHSDQGKIKKRIEKLKDEYAATWHEDPEHPYRTWTYHGSYEVKATGSASSLVNGVVKLMSKPWDAITSVTTMAMTDTTPFGQQRVFKEKVDTKAPEPPAGVREVLDETTNWLWAYLSREKKPRLCTREEFVRKVNSNAALGAMFAEQNQWSSAREAVSDPAFWDMVDVERENHLRGECHTCIYNMMGKREKKPGEFGKAKGSRAIWFMWLGARYLEFEALGFLNEDHWLSRENSGGGVEGSGIQKLGYILRDISMKAGGKMYADDTAGWDTRITRVDLDNEAKVLELLDGEHRMLARAIIELTYKHKVVKVMRPAAGGKTVMDVISREDQRGSGQVVTYALNTFTNIAVQLVRLMEAEGVVGPQDVEQLPRKTKFAVRTWLFENGEERVTRMAVSGDDCVVKPLDDRFANALHFLNAMSKVRKDIQEWKPSQGWHDWQQVPFCSNHFQEIVMKDGRSLVVPCRGQDELIGRARISPGAGWNVRDTACLAKAYAQMWLLLYFHRRDLRLMANAICSAVPVDWVPTGRTSWSIHSKGEWMTTEDMLQVWNRVWIEENEWMRDKTPVASWTDVPYVGKREDIWCGSLIGTRTRATWAENIYAAINQVRAIIGNEKYVDYMTSLRRYEDTLVQEDRVI</sequence>
<keyword evidence="53 81" id="KW-1015">Disulfide bond</keyword>
<evidence type="ECO:0000259" key="90">
    <source>
        <dbReference type="PROSITE" id="PS51591"/>
    </source>
</evidence>
<evidence type="ECO:0000256" key="52">
    <source>
        <dbReference type="ARBA" id="ARBA00023136"/>
    </source>
</evidence>
<evidence type="ECO:0000256" key="62">
    <source>
        <dbReference type="ARBA" id="ARBA00023443"/>
    </source>
</evidence>
<dbReference type="InterPro" id="IPR009003">
    <property type="entry name" value="Peptidase_S1_PA"/>
</dbReference>
<comment type="cofactor">
    <cofactor evidence="1">
        <name>Mn(2+)</name>
        <dbReference type="ChEBI" id="CHEBI:29035"/>
    </cofactor>
</comment>
<evidence type="ECO:0000256" key="75">
    <source>
        <dbReference type="ARBA" id="ARBA00047631"/>
    </source>
</evidence>
<dbReference type="InterPro" id="IPR038345">
    <property type="entry name" value="Flavi_E_Stem/Anchor_dom_sf"/>
</dbReference>
<keyword evidence="59" id="KW-0511">Multifunctional enzyme</keyword>
<evidence type="ECO:0000256" key="32">
    <source>
        <dbReference type="ARBA" id="ARBA00022741"/>
    </source>
</evidence>
<dbReference type="SUPFAM" id="SSF56672">
    <property type="entry name" value="DNA/RNA polymerases"/>
    <property type="match status" value="1"/>
</dbReference>
<dbReference type="PIRSF" id="PIRSF003817">
    <property type="entry name" value="Gen_Poly_FLV"/>
    <property type="match status" value="1"/>
</dbReference>
<keyword evidence="14" id="KW-1170">Fusion of virus membrane with host endosomal membrane</keyword>
<dbReference type="Gene3D" id="3.30.70.2840">
    <property type="entry name" value="Flavivirus RNA-directed RNA polymerase, thumb domain"/>
    <property type="match status" value="3"/>
</dbReference>
<evidence type="ECO:0000256" key="69">
    <source>
        <dbReference type="ARBA" id="ARBA00035615"/>
    </source>
</evidence>
<dbReference type="Pfam" id="PF20483">
    <property type="entry name" value="Flavi_NS5_thumb"/>
    <property type="match status" value="1"/>
</dbReference>
<evidence type="ECO:0000256" key="70">
    <source>
        <dbReference type="ARBA" id="ARBA00035616"/>
    </source>
</evidence>
<evidence type="ECO:0000256" key="83">
    <source>
        <dbReference type="SAM" id="MobiDB-lite"/>
    </source>
</evidence>
<feature type="binding site" evidence="80">
    <location>
        <position position="2748"/>
    </location>
    <ligand>
        <name>S-adenosyl-L-methionine</name>
        <dbReference type="ChEBI" id="CHEBI:59789"/>
    </ligand>
</feature>
<dbReference type="SMART" id="SM00487">
    <property type="entry name" value="DEXDc"/>
    <property type="match status" value="1"/>
</dbReference>
<proteinExistence type="predicted"/>
<dbReference type="Gene3D" id="3.30.67.10">
    <property type="entry name" value="Viral Envelope Glycoprotein, domain 2"/>
    <property type="match status" value="1"/>
</dbReference>
<dbReference type="GO" id="GO:0046983">
    <property type="term" value="F:protein dimerization activity"/>
    <property type="evidence" value="ECO:0007669"/>
    <property type="project" value="InterPro"/>
</dbReference>
<evidence type="ECO:0000256" key="51">
    <source>
        <dbReference type="ARBA" id="ARBA00023042"/>
    </source>
</evidence>
<dbReference type="Gene3D" id="2.60.260.50">
    <property type="entry name" value="Flavivirus polyprotein propeptide domain"/>
    <property type="match status" value="1"/>
</dbReference>
<dbReference type="Pfam" id="PF01005">
    <property type="entry name" value="Flavi_NS2A"/>
    <property type="match status" value="1"/>
</dbReference>
<keyword evidence="34" id="KW-1161">Viral attachment to host cell</keyword>
<keyword evidence="28" id="KW-0949">S-adenosyl-L-methionine</keyword>
<evidence type="ECO:0000256" key="21">
    <source>
        <dbReference type="ARBA" id="ARBA00022595"/>
    </source>
</evidence>
<dbReference type="Pfam" id="PF01350">
    <property type="entry name" value="Flavi_NS4A"/>
    <property type="match status" value="1"/>
</dbReference>
<evidence type="ECO:0000256" key="35">
    <source>
        <dbReference type="ARBA" id="ARBA00022806"/>
    </source>
</evidence>
<dbReference type="Pfam" id="PF21659">
    <property type="entry name" value="Flavi_E_stem"/>
    <property type="match status" value="1"/>
</dbReference>
<evidence type="ECO:0000256" key="24">
    <source>
        <dbReference type="ARBA" id="ARBA00022664"/>
    </source>
</evidence>
<dbReference type="GO" id="GO:0039564">
    <property type="term" value="P:symbiont-mediated suppression of host JAK-STAT cascade via inhibition of STAT2 activity"/>
    <property type="evidence" value="ECO:0007669"/>
    <property type="project" value="UniProtKB-KW"/>
</dbReference>
<dbReference type="Pfam" id="PF01004">
    <property type="entry name" value="Flavi_M"/>
    <property type="match status" value="1"/>
</dbReference>
<keyword evidence="61" id="KW-1160">Virus entry into host cell</keyword>
<dbReference type="InterPro" id="IPR027417">
    <property type="entry name" value="P-loop_NTPase"/>
</dbReference>
<keyword evidence="23" id="KW-1090">Inhibition of host innate immune response by virus</keyword>
<feature type="domain" description="MRNA cap 0-1 NS5-type MT" evidence="90">
    <location>
        <begin position="2529"/>
        <end position="2794"/>
    </location>
</feature>
<dbReference type="Pfam" id="PF00948">
    <property type="entry name" value="Flavi_NS1"/>
    <property type="match status" value="1"/>
</dbReference>
<dbReference type="GO" id="GO:0003968">
    <property type="term" value="F:RNA-directed RNA polymerase activity"/>
    <property type="evidence" value="ECO:0007669"/>
    <property type="project" value="UniProtKB-KW"/>
</dbReference>
<evidence type="ECO:0000256" key="5">
    <source>
        <dbReference type="ARBA" id="ARBA00004153"/>
    </source>
</evidence>
<dbReference type="InterPro" id="IPR026470">
    <property type="entry name" value="Flavi_E_Stem/Anchor_dom"/>
</dbReference>
<feature type="binding site" evidence="82">
    <location>
        <position position="3245"/>
    </location>
    <ligand>
        <name>Zn(2+)</name>
        <dbReference type="ChEBI" id="CHEBI:29105"/>
        <label>2</label>
    </ligand>
</feature>
<evidence type="ECO:0000259" key="87">
    <source>
        <dbReference type="PROSITE" id="PS51194"/>
    </source>
</evidence>
<organism evidence="91 92">
    <name type="scientific">Japanese encephalitis virus</name>
    <name type="common">JEV</name>
    <dbReference type="NCBI Taxonomy" id="11072"/>
    <lineage>
        <taxon>Viruses</taxon>
        <taxon>Riboviria</taxon>
        <taxon>Orthornavirae</taxon>
        <taxon>Kitrinoviricota</taxon>
        <taxon>Flasuviricetes</taxon>
        <taxon>Amarillovirales</taxon>
        <taxon>Flaviviridae</taxon>
        <taxon>Orthoflavivirus</taxon>
        <taxon>Orthoflavivirus japonicum</taxon>
    </lineage>
</organism>
<comment type="function">
    <text evidence="3">Functions as a signal peptide for NS4B and is required for the interferon antagonism activity of the latter.</text>
</comment>
<comment type="function">
    <text evidence="78">Acts as a chaperone for envelope protein E during intracellular virion assembly by masking and inactivating envelope protein E fusion peptide. prM is the only viral peptide matured by host furin in the trans-Golgi network probably to avoid catastrophic activation of the viral fusion activity in acidic GolGi compartment prior to virion release. prM-E cleavage is inefficient, and many virions are only partially matured. These uncleaved prM would play a role in immune evasion.</text>
</comment>
<dbReference type="Gene3D" id="3.40.50.300">
    <property type="entry name" value="P-loop containing nucleotide triphosphate hydrolases"/>
    <property type="match status" value="2"/>
</dbReference>
<evidence type="ECO:0000256" key="66">
    <source>
        <dbReference type="ARBA" id="ARBA00035602"/>
    </source>
</evidence>
<evidence type="ECO:0000256" key="40">
    <source>
        <dbReference type="ARBA" id="ARBA00022844"/>
    </source>
</evidence>
<feature type="transmembrane region" description="Helical" evidence="84">
    <location>
        <begin position="746"/>
        <end position="767"/>
    </location>
</feature>
<feature type="transmembrane region" description="Helical" evidence="84">
    <location>
        <begin position="2255"/>
        <end position="2272"/>
    </location>
</feature>
<evidence type="ECO:0000256" key="6">
    <source>
        <dbReference type="ARBA" id="ARBA00004385"/>
    </source>
</evidence>
<dbReference type="InterPro" id="IPR043502">
    <property type="entry name" value="DNA/RNA_pol_sf"/>
</dbReference>
<evidence type="ECO:0000256" key="81">
    <source>
        <dbReference type="PIRSR" id="PIRSR003817-3"/>
    </source>
</evidence>
<dbReference type="InterPro" id="IPR000487">
    <property type="entry name" value="Flavi_NS2B"/>
</dbReference>
<dbReference type="InterPro" id="IPR014412">
    <property type="entry name" value="Gen_Poly_FLV"/>
</dbReference>
<dbReference type="SUPFAM" id="SSF81296">
    <property type="entry name" value="E set domains"/>
    <property type="match status" value="1"/>
</dbReference>
<comment type="function">
    <text evidence="66">Plays a role in virus budding by binding to the cell membrane and gathering the viral RNA into a nucleocapsid that forms the core of a mature virus particle. During virus entry, may induce genome penetration into the host cytoplasm after hemifusion induced by the surface proteins. Can migrate to the cell nucleus where it modulates host functions. Overcomes the anti-viral effects of host EXOC1 by sequestering and degrading the latter through the proteasome degradation pathway.</text>
</comment>
<dbReference type="FunFam" id="2.60.260.50:FF:000001">
    <property type="entry name" value="Genome polyprotein"/>
    <property type="match status" value="1"/>
</dbReference>
<keyword evidence="47" id="KW-0693">Viral RNA replication</keyword>
<evidence type="ECO:0000256" key="54">
    <source>
        <dbReference type="ARBA" id="ARBA00023163"/>
    </source>
</evidence>
<dbReference type="GO" id="GO:0044220">
    <property type="term" value="C:host cell perinuclear region of cytoplasm"/>
    <property type="evidence" value="ECO:0007669"/>
    <property type="project" value="UniProtKB-SubCell"/>
</dbReference>
<feature type="region of interest" description="Disordered" evidence="83">
    <location>
        <begin position="1957"/>
        <end position="1981"/>
    </location>
</feature>
<feature type="binding site" evidence="80">
    <location>
        <position position="2659"/>
    </location>
    <ligand>
        <name>S-adenosyl-L-methionine</name>
        <dbReference type="ChEBI" id="CHEBI:59789"/>
    </ligand>
</feature>
<feature type="domain" description="RdRp catalytic" evidence="85">
    <location>
        <begin position="3058"/>
        <end position="3210"/>
    </location>
</feature>
<dbReference type="InterPro" id="IPR000752">
    <property type="entry name" value="Flavi_NS2A"/>
</dbReference>
<dbReference type="InterPro" id="IPR047530">
    <property type="entry name" value="Flavi_RdRp"/>
</dbReference>
<evidence type="ECO:0000256" key="63">
    <source>
        <dbReference type="ARBA" id="ARBA00024468"/>
    </source>
</evidence>
<evidence type="ECO:0000256" key="27">
    <source>
        <dbReference type="ARBA" id="ARBA00022685"/>
    </source>
</evidence>
<dbReference type="CDD" id="cd20761">
    <property type="entry name" value="capping_2-OMTase_Flaviviridae"/>
    <property type="match status" value="1"/>
</dbReference>
<keyword evidence="24" id="KW-0507">mRNA processing</keyword>
<comment type="function">
    <text evidence="77">Induces the formation of ER-derived membrane vesicles where the viral replication takes place. Inhibits interferon (IFN)-induced host STAT1 phosphorylation and nuclear translocation, thereby preventing the establishment of cellular antiviral state by blocking the IFN-alpha/beta pathway. Inhibits STAT2 translocation in the nucleus after IFN-alpha treatment.</text>
</comment>
<feature type="binding site" evidence="82">
    <location>
        <position position="2977"/>
    </location>
    <ligand>
        <name>Zn(2+)</name>
        <dbReference type="ChEBI" id="CHEBI:29105"/>
        <label>1</label>
    </ligand>
</feature>
<evidence type="ECO:0000256" key="73">
    <source>
        <dbReference type="ARBA" id="ARBA00046582"/>
    </source>
</evidence>
<dbReference type="GO" id="GO:0039694">
    <property type="term" value="P:viral RNA genome replication"/>
    <property type="evidence" value="ECO:0007669"/>
    <property type="project" value="InterPro"/>
</dbReference>
<dbReference type="InterPro" id="IPR001122">
    <property type="entry name" value="Flavi_capsidC"/>
</dbReference>
<evidence type="ECO:0000256" key="61">
    <source>
        <dbReference type="ARBA" id="ARBA00023296"/>
    </source>
</evidence>
<dbReference type="FunFam" id="1.20.1280.260:FF:000001">
    <property type="entry name" value="Envelope glycoprotein"/>
    <property type="match status" value="1"/>
</dbReference>
<dbReference type="Pfam" id="PF00972">
    <property type="entry name" value="Flavi_NS5"/>
    <property type="match status" value="1"/>
</dbReference>
<dbReference type="GO" id="GO:0006508">
    <property type="term" value="P:proteolysis"/>
    <property type="evidence" value="ECO:0007669"/>
    <property type="project" value="UniProtKB-KW"/>
</dbReference>
<comment type="subunit">
    <text evidence="72">Forms heterodimers with envelope protein E in the endoplasmic reticulum and Golgi.</text>
</comment>
<dbReference type="SUPFAM" id="SSF50494">
    <property type="entry name" value="Trypsin-like serine proteases"/>
    <property type="match status" value="1"/>
</dbReference>
<dbReference type="GO" id="GO:0039654">
    <property type="term" value="P:fusion of virus membrane with host endosome membrane"/>
    <property type="evidence" value="ECO:0007669"/>
    <property type="project" value="UniProtKB-KW"/>
</dbReference>
<dbReference type="GO" id="GO:0075512">
    <property type="term" value="P:clathrin-dependent endocytosis of virus by host cell"/>
    <property type="evidence" value="ECO:0007669"/>
    <property type="project" value="UniProtKB-KW"/>
</dbReference>
<evidence type="ECO:0000256" key="25">
    <source>
        <dbReference type="ARBA" id="ARBA00022670"/>
    </source>
</evidence>
<dbReference type="InterPro" id="IPR029063">
    <property type="entry name" value="SAM-dependent_MTases_sf"/>
</dbReference>
<dbReference type="GO" id="GO:0005198">
    <property type="term" value="F:structural molecule activity"/>
    <property type="evidence" value="ECO:0007669"/>
    <property type="project" value="InterPro"/>
</dbReference>
<feature type="binding site" evidence="80">
    <location>
        <position position="2584"/>
    </location>
    <ligand>
        <name>S-adenosyl-L-methionine</name>
        <dbReference type="ChEBI" id="CHEBI:59789"/>
    </ligand>
</feature>
<feature type="active site" description="Charge relay system; for serine protease NS3 activity" evidence="79">
    <location>
        <position position="1579"/>
    </location>
</feature>
<evidence type="ECO:0000256" key="80">
    <source>
        <dbReference type="PIRSR" id="PIRSR003817-2"/>
    </source>
</evidence>
<dbReference type="GO" id="GO:0019062">
    <property type="term" value="P:virion attachment to host cell"/>
    <property type="evidence" value="ECO:0007669"/>
    <property type="project" value="UniProtKB-KW"/>
</dbReference>
<keyword evidence="54" id="KW-0804">Transcription</keyword>
<evidence type="ECO:0000256" key="1">
    <source>
        <dbReference type="ARBA" id="ARBA00001936"/>
    </source>
</evidence>
<feature type="disulfide bond" evidence="81">
    <location>
        <begin position="368"/>
        <end position="399"/>
    </location>
</feature>
<feature type="transmembrane region" description="Helical" evidence="84">
    <location>
        <begin position="42"/>
        <end position="60"/>
    </location>
</feature>
<dbReference type="GO" id="GO:0017111">
    <property type="term" value="F:ribonucleoside triphosphate phosphatase activity"/>
    <property type="evidence" value="ECO:0007669"/>
    <property type="project" value="UniProtKB-EC"/>
</dbReference>
<keyword evidence="55" id="KW-0325">Glycoprotein</keyword>
<dbReference type="FunFam" id="3.40.50.300:FF:000763">
    <property type="entry name" value="Genome polyprotein"/>
    <property type="match status" value="1"/>
</dbReference>
<keyword evidence="30" id="KW-0548">Nucleotidyltransferase</keyword>
<feature type="transmembrane region" description="Helical" evidence="84">
    <location>
        <begin position="1281"/>
        <end position="1304"/>
    </location>
</feature>
<keyword evidence="51" id="KW-0506">mRNA capping</keyword>
<evidence type="ECO:0000256" key="19">
    <source>
        <dbReference type="ARBA" id="ARBA00022570"/>
    </source>
</evidence>
<dbReference type="CDD" id="cd18806">
    <property type="entry name" value="SF2_C_viral"/>
    <property type="match status" value="1"/>
</dbReference>
<evidence type="ECO:0000259" key="89">
    <source>
        <dbReference type="PROSITE" id="PS51528"/>
    </source>
</evidence>
<dbReference type="InterPro" id="IPR007094">
    <property type="entry name" value="RNA-dir_pol_PSvirus"/>
</dbReference>
<keyword evidence="38 82" id="KW-0862">Zinc</keyword>
<feature type="transmembrane region" description="Helical" evidence="84">
    <location>
        <begin position="2226"/>
        <end position="2243"/>
    </location>
</feature>
<evidence type="ECO:0000256" key="78">
    <source>
        <dbReference type="ARBA" id="ARBA00059572"/>
    </source>
</evidence>
<evidence type="ECO:0000256" key="44">
    <source>
        <dbReference type="ARBA" id="ARBA00022884"/>
    </source>
</evidence>
<feature type="disulfide bond" evidence="81">
    <location>
        <begin position="386"/>
        <end position="415"/>
    </location>
</feature>
<evidence type="ECO:0000256" key="26">
    <source>
        <dbReference type="ARBA" id="ARBA00022679"/>
    </source>
</evidence>
<evidence type="ECO:0000256" key="9">
    <source>
        <dbReference type="ARBA" id="ARBA00004613"/>
    </source>
</evidence>
<evidence type="ECO:0000256" key="74">
    <source>
        <dbReference type="ARBA" id="ARBA00046814"/>
    </source>
</evidence>
<dbReference type="InterPro" id="IPR038688">
    <property type="entry name" value="Flavi_propep_sf"/>
</dbReference>
<name>A0A0B5E9H5_JAEV</name>
<feature type="disulfide bond" evidence="81">
    <location>
        <begin position="598"/>
        <end position="629"/>
    </location>
</feature>
<dbReference type="PROSITE" id="PS51591">
    <property type="entry name" value="RNA_CAP01_NS5_MT"/>
    <property type="match status" value="1"/>
</dbReference>
<evidence type="ECO:0000256" key="64">
    <source>
        <dbReference type="ARBA" id="ARBA00025871"/>
    </source>
</evidence>
<dbReference type="Gene3D" id="1.10.260.90">
    <property type="match status" value="1"/>
</dbReference>
<dbReference type="InterPro" id="IPR001850">
    <property type="entry name" value="Flavi_NS3_S7"/>
</dbReference>
<keyword evidence="40" id="KW-0946">Virion</keyword>
<keyword evidence="15" id="KW-0964">Secreted</keyword>
<keyword evidence="29 84" id="KW-0812">Transmembrane</keyword>
<keyword evidence="25" id="KW-0645">Protease</keyword>
<dbReference type="InterPro" id="IPR002877">
    <property type="entry name" value="RNA_MeTrfase_FtsJ_dom"/>
</dbReference>
<feature type="transmembrane region" description="Helical" evidence="84">
    <location>
        <begin position="1377"/>
        <end position="1395"/>
    </location>
</feature>
<dbReference type="InterPro" id="IPR037172">
    <property type="entry name" value="Flavi_capsidC_sf"/>
</dbReference>
<dbReference type="InterPro" id="IPR011492">
    <property type="entry name" value="Flavi_DEAD"/>
</dbReference>
<dbReference type="Gene3D" id="2.60.98.10">
    <property type="entry name" value="Tick-borne Encephalitis virus Glycoprotein, domain 1"/>
    <property type="match status" value="1"/>
</dbReference>
<evidence type="ECO:0000256" key="10">
    <source>
        <dbReference type="ARBA" id="ARBA00020107"/>
    </source>
</evidence>
<dbReference type="NCBIfam" id="TIGR04240">
    <property type="entry name" value="flavi_E_stem"/>
    <property type="match status" value="1"/>
</dbReference>
<dbReference type="Pfam" id="PF01728">
    <property type="entry name" value="FtsJ"/>
    <property type="match status" value="1"/>
</dbReference>
<dbReference type="SUPFAM" id="SSF101257">
    <property type="entry name" value="Flavivirus capsid protein C"/>
    <property type="match status" value="1"/>
</dbReference>
<dbReference type="Gene3D" id="1.20.1280.260">
    <property type="match status" value="1"/>
</dbReference>
<dbReference type="EMBL" id="KM677246">
    <property type="protein sequence ID" value="AJE59927.1"/>
    <property type="molecule type" value="Genomic_RNA"/>
</dbReference>
<keyword evidence="32" id="KW-0547">Nucleotide-binding</keyword>
<keyword evidence="36" id="KW-0720">Serine protease</keyword>
<comment type="subunit">
    <text evidence="64">Interacts (via N-terminus) with serine protease NS3.</text>
</comment>
<evidence type="ECO:0000256" key="15">
    <source>
        <dbReference type="ARBA" id="ARBA00022525"/>
    </source>
</evidence>
<evidence type="ECO:0000256" key="30">
    <source>
        <dbReference type="ARBA" id="ARBA00022695"/>
    </source>
</evidence>
<keyword evidence="52 84" id="KW-0472">Membrane</keyword>
<dbReference type="InterPro" id="IPR000208">
    <property type="entry name" value="Flavi_RdRp_fingers/palm"/>
</dbReference>
<comment type="catalytic activity">
    <reaction evidence="76">
        <text>ATP + H2O = ADP + phosphate + H(+)</text>
        <dbReference type="Rhea" id="RHEA:13065"/>
        <dbReference type="ChEBI" id="CHEBI:15377"/>
        <dbReference type="ChEBI" id="CHEBI:15378"/>
        <dbReference type="ChEBI" id="CHEBI:30616"/>
        <dbReference type="ChEBI" id="CHEBI:43474"/>
        <dbReference type="ChEBI" id="CHEBI:456216"/>
        <dbReference type="EC" id="3.6.4.13"/>
    </reaction>
</comment>
<dbReference type="Pfam" id="PF02832">
    <property type="entry name" value="Flavi_glycop_C"/>
    <property type="match status" value="1"/>
</dbReference>
<feature type="binding site" evidence="82">
    <location>
        <position position="2980"/>
    </location>
    <ligand>
        <name>Zn(2+)</name>
        <dbReference type="ChEBI" id="CHEBI:29105"/>
        <label>1</label>
    </ligand>
</feature>
<evidence type="ECO:0000256" key="82">
    <source>
        <dbReference type="PIRSR" id="PIRSR003817-4"/>
    </source>
</evidence>
<feature type="disulfide bond" evidence="81">
    <location>
        <begin position="297"/>
        <end position="324"/>
    </location>
</feature>
<feature type="disulfide bond" evidence="81">
    <location>
        <begin position="484"/>
        <end position="581"/>
    </location>
</feature>
<feature type="disulfide bond" evidence="81">
    <location>
        <begin position="354"/>
        <end position="410"/>
    </location>
</feature>
<feature type="transmembrane region" description="Helical" evidence="84">
    <location>
        <begin position="2200"/>
        <end position="2220"/>
    </location>
</feature>
<keyword evidence="20" id="KW-0945">Host-virus interaction</keyword>
<feature type="binding site" evidence="80">
    <location>
        <position position="2615"/>
    </location>
    <ligand>
        <name>S-adenosyl-L-methionine</name>
        <dbReference type="ChEBI" id="CHEBI:59789"/>
    </ligand>
</feature>
<feature type="active site" description="Charge relay system; for serine protease NS3 activity" evidence="79">
    <location>
        <position position="1639"/>
    </location>
</feature>
<comment type="catalytic activity">
    <reaction evidence="63">
        <text>Selective hydrolysis of -Xaa-Xaa-|-Yaa- bonds in which each of the Xaa can be either Arg or Lys and Yaa can be either Ser or Ala.</text>
        <dbReference type="EC" id="3.4.21.91"/>
    </reaction>
</comment>
<evidence type="ECO:0000256" key="14">
    <source>
        <dbReference type="ARBA" id="ARBA00022510"/>
    </source>
</evidence>
<dbReference type="Proteomes" id="UP000148459">
    <property type="component" value="Genome"/>
</dbReference>
<dbReference type="PROSITE" id="PS50507">
    <property type="entry name" value="RDRP_SSRNA_POS"/>
    <property type="match status" value="1"/>
</dbReference>
<dbReference type="InterPro" id="IPR001528">
    <property type="entry name" value="Flavi_NS4B"/>
</dbReference>
<keyword evidence="60" id="KW-0899">Viral immunoevasion</keyword>
<keyword evidence="42" id="KW-0261">Viral envelope protein</keyword>
<evidence type="ECO:0000256" key="47">
    <source>
        <dbReference type="ARBA" id="ARBA00022953"/>
    </source>
</evidence>
<dbReference type="GO" id="GO:0003725">
    <property type="term" value="F:double-stranded RNA binding"/>
    <property type="evidence" value="ECO:0007669"/>
    <property type="project" value="InterPro"/>
</dbReference>
<comment type="catalytic activity">
    <reaction evidence="75">
        <text>a ribonucleoside 5'-triphosphate + H2O = a ribonucleoside 5'-diphosphate + phosphate + H(+)</text>
        <dbReference type="Rhea" id="RHEA:23680"/>
        <dbReference type="ChEBI" id="CHEBI:15377"/>
        <dbReference type="ChEBI" id="CHEBI:15378"/>
        <dbReference type="ChEBI" id="CHEBI:43474"/>
        <dbReference type="ChEBI" id="CHEBI:57930"/>
        <dbReference type="ChEBI" id="CHEBI:61557"/>
        <dbReference type="EC" id="3.6.1.15"/>
    </reaction>
</comment>
<feature type="binding site" evidence="82">
    <location>
        <position position="2972"/>
    </location>
    <ligand>
        <name>Zn(2+)</name>
        <dbReference type="ChEBI" id="CHEBI:29105"/>
        <label>1</label>
    </ligand>
</feature>
<dbReference type="InterPro" id="IPR046811">
    <property type="entry name" value="Flavi_NS5_thumb"/>
</dbReference>
<accession>A0A0B5E9H5</accession>
<evidence type="ECO:0000256" key="28">
    <source>
        <dbReference type="ARBA" id="ARBA00022691"/>
    </source>
</evidence>
<evidence type="ECO:0000256" key="72">
    <source>
        <dbReference type="ARBA" id="ARBA00035667"/>
    </source>
</evidence>
<dbReference type="CDD" id="cd17038">
    <property type="entry name" value="Flavi_M"/>
    <property type="match status" value="1"/>
</dbReference>
<keyword evidence="33" id="KW-0378">Hydrolase</keyword>
<dbReference type="InterPro" id="IPR013756">
    <property type="entry name" value="GlyE_cen_dom_subdom2"/>
</dbReference>
<evidence type="ECO:0000256" key="20">
    <source>
        <dbReference type="ARBA" id="ARBA00022581"/>
    </source>
</evidence>
<comment type="subunit">
    <text evidence="73">Homodimer. Interacts (via N-terminus) with host EXOC1 (via C-terminus); this interaction results in EXOC1 degradation through the proteasome degradation pathway.</text>
</comment>
<keyword evidence="46" id="KW-1112">Inhibition of host TYK2 by virus</keyword>
<dbReference type="Pfam" id="PF01003">
    <property type="entry name" value="Flavi_capsid"/>
    <property type="match status" value="1"/>
</dbReference>
<evidence type="ECO:0000256" key="38">
    <source>
        <dbReference type="ARBA" id="ARBA00022833"/>
    </source>
</evidence>
<evidence type="ECO:0000256" key="39">
    <source>
        <dbReference type="ARBA" id="ARBA00022840"/>
    </source>
</evidence>
<dbReference type="GO" id="GO:0039563">
    <property type="term" value="P:symbiont-mediated suppression of host JAK-STAT cascade via inhibition of STAT1 activity"/>
    <property type="evidence" value="ECO:0007669"/>
    <property type="project" value="UniProtKB-KW"/>
</dbReference>
<evidence type="ECO:0000259" key="85">
    <source>
        <dbReference type="PROSITE" id="PS50507"/>
    </source>
</evidence>
<evidence type="ECO:0000256" key="71">
    <source>
        <dbReference type="ARBA" id="ARBA00035663"/>
    </source>
</evidence>
<evidence type="ECO:0000256" key="53">
    <source>
        <dbReference type="ARBA" id="ARBA00023157"/>
    </source>
</evidence>
<dbReference type="InterPro" id="IPR000404">
    <property type="entry name" value="Flavi_NS4A"/>
</dbReference>
<dbReference type="FunFam" id="3.30.70.2840:FF:000002">
    <property type="entry name" value="Genome polyprotein"/>
    <property type="match status" value="1"/>
</dbReference>
<dbReference type="GO" id="GO:0044167">
    <property type="term" value="C:host cell endoplasmic reticulum membrane"/>
    <property type="evidence" value="ECO:0007669"/>
    <property type="project" value="UniProtKB-SubCell"/>
</dbReference>
<dbReference type="InterPro" id="IPR000069">
    <property type="entry name" value="Env_glycoprot_M_flavivir"/>
</dbReference>
<keyword evidence="45" id="KW-1164">Virus endocytosis by host</keyword>
<keyword evidence="48" id="KW-1105">Inhibition of host STAT1 by virus</keyword>
<evidence type="ECO:0000256" key="34">
    <source>
        <dbReference type="ARBA" id="ARBA00022804"/>
    </source>
</evidence>
<dbReference type="InterPro" id="IPR049486">
    <property type="entry name" value="NS3-hel_C_flaviviridae"/>
</dbReference>
<feature type="binding site" evidence="82">
    <location>
        <position position="3261"/>
    </location>
    <ligand>
        <name>Zn(2+)</name>
        <dbReference type="ChEBI" id="CHEBI:29105"/>
        <label>2</label>
    </ligand>
</feature>
<evidence type="ECO:0000256" key="45">
    <source>
        <dbReference type="ARBA" id="ARBA00022890"/>
    </source>
</evidence>
<dbReference type="PROSITE" id="PS51527">
    <property type="entry name" value="FLAVIVIRUS_NS2B"/>
    <property type="match status" value="1"/>
</dbReference>
<evidence type="ECO:0000256" key="79">
    <source>
        <dbReference type="PIRSR" id="PIRSR003817-1"/>
    </source>
</evidence>
<keyword evidence="44" id="KW-0694">RNA-binding</keyword>
<keyword evidence="35" id="KW-0347">Helicase</keyword>
<keyword evidence="49 84" id="KW-1133">Transmembrane helix</keyword>
<evidence type="ECO:0000259" key="86">
    <source>
        <dbReference type="PROSITE" id="PS51192"/>
    </source>
</evidence>
<evidence type="ECO:0000256" key="12">
    <source>
        <dbReference type="ARBA" id="ARBA00022484"/>
    </source>
</evidence>
<dbReference type="CDD" id="cd17931">
    <property type="entry name" value="DEXHc_viral_Ns3"/>
    <property type="match status" value="1"/>
</dbReference>
<feature type="active site" description="Charge relay system; for serine protease NS3 activity" evidence="79">
    <location>
        <position position="1555"/>
    </location>
</feature>
<dbReference type="GO" id="GO:0042025">
    <property type="term" value="C:host cell nucleus"/>
    <property type="evidence" value="ECO:0007669"/>
    <property type="project" value="UniProtKB-SubCell"/>
</dbReference>
<dbReference type="Pfam" id="PF01570">
    <property type="entry name" value="Flavi_propep"/>
    <property type="match status" value="1"/>
</dbReference>
<keyword evidence="57" id="KW-1035">Host cytoplasm</keyword>
<dbReference type="InterPro" id="IPR026490">
    <property type="entry name" value="mRNA_cap_0/1_MeTrfase"/>
</dbReference>
<evidence type="ECO:0000256" key="46">
    <source>
        <dbReference type="ARBA" id="ARBA00022923"/>
    </source>
</evidence>
<dbReference type="SUPFAM" id="SSF56983">
    <property type="entry name" value="Viral glycoprotein, central and dimerisation domains"/>
    <property type="match status" value="1"/>
</dbReference>
<keyword evidence="19" id="KW-1165">Clathrin-mediated endocytosis of virus by host</keyword>
<feature type="transmembrane region" description="Helical" evidence="84">
    <location>
        <begin position="112"/>
        <end position="130"/>
    </location>
</feature>
<evidence type="ECO:0000256" key="17">
    <source>
        <dbReference type="ARBA" id="ARBA00022561"/>
    </source>
</evidence>
<keyword evidence="17" id="KW-0167">Capsid protein</keyword>
<evidence type="ECO:0000256" key="13">
    <source>
        <dbReference type="ARBA" id="ARBA00022506"/>
    </source>
</evidence>
<dbReference type="Gene3D" id="1.10.10.930">
    <property type="match status" value="1"/>
</dbReference>
<dbReference type="SMART" id="SM00490">
    <property type="entry name" value="HELICc"/>
    <property type="match status" value="1"/>
</dbReference>
<feature type="transmembrane region" description="Helical" evidence="84">
    <location>
        <begin position="1253"/>
        <end position="1275"/>
    </location>
</feature>
<feature type="transmembrane region" description="Helical" evidence="84">
    <location>
        <begin position="1477"/>
        <end position="1497"/>
    </location>
</feature>
<evidence type="ECO:0000256" key="60">
    <source>
        <dbReference type="ARBA" id="ARBA00023280"/>
    </source>
</evidence>
<dbReference type="Pfam" id="PF01002">
    <property type="entry name" value="Flavi_NS2B"/>
    <property type="match status" value="1"/>
</dbReference>
<dbReference type="InterPro" id="IPR011998">
    <property type="entry name" value="Flavi_Glycoprot_E_cen/dimer"/>
</dbReference>
<evidence type="ECO:0000256" key="55">
    <source>
        <dbReference type="ARBA" id="ARBA00023180"/>
    </source>
</evidence>
<evidence type="ECO:0000256" key="36">
    <source>
        <dbReference type="ARBA" id="ARBA00022825"/>
    </source>
</evidence>
<dbReference type="GO" id="GO:0003724">
    <property type="term" value="F:RNA helicase activity"/>
    <property type="evidence" value="ECO:0007669"/>
    <property type="project" value="UniProtKB-EC"/>
</dbReference>
<evidence type="ECO:0000256" key="8">
    <source>
        <dbReference type="ARBA" id="ARBA00004461"/>
    </source>
</evidence>
<dbReference type="CDD" id="cd23204">
    <property type="entry name" value="Flavivirus_RdRp"/>
    <property type="match status" value="1"/>
</dbReference>
<feature type="transmembrane region" description="Helical" evidence="84">
    <location>
        <begin position="1178"/>
        <end position="1200"/>
    </location>
</feature>
<evidence type="ECO:0000256" key="4">
    <source>
        <dbReference type="ARBA" id="ARBA00004147"/>
    </source>
</evidence>
<keyword evidence="21" id="KW-1162">Viral penetration into host cytoplasm</keyword>
<evidence type="ECO:0000256" key="59">
    <source>
        <dbReference type="ARBA" id="ARBA00023268"/>
    </source>
</evidence>
<dbReference type="Gene3D" id="2.60.40.350">
    <property type="match status" value="1"/>
</dbReference>
<reference evidence="91 92" key="1">
    <citation type="submission" date="2014-09" db="EMBL/GenBank/DDBJ databases">
        <title>Molecular characterization of Tengah strain of Japanese encepahlitis virus and mosquito infection studies.</title>
        <authorList>
            <person name="Mackenzie-Impoinvil L.M."/>
            <person name="Galbraith S.E."/>
            <person name="Radford A.D."/>
            <person name="Impoinvil D.E."/>
            <person name="Takasaki T."/>
            <person name="Kurane I."/>
            <person name="Fooks A.R."/>
            <person name="Baylis M."/>
            <person name="Solomon T."/>
        </authorList>
    </citation>
    <scope>NUCLEOTIDE SEQUENCE [LARGE SCALE GENOMIC DNA]</scope>
    <source>
        <strain evidence="91">Tengah</strain>
    </source>
</reference>
<feature type="binding site" evidence="80">
    <location>
        <position position="2632"/>
    </location>
    <ligand>
        <name>S-adenosyl-L-methionine</name>
        <dbReference type="ChEBI" id="CHEBI:59789"/>
    </ligand>
</feature>
<keyword evidence="11" id="KW-0941">Suppressor of RNA silencing</keyword>
<evidence type="ECO:0000256" key="48">
    <source>
        <dbReference type="ARBA" id="ARBA00022961"/>
    </source>
</evidence>
<dbReference type="Gene3D" id="1.10.8.970">
    <property type="entry name" value="Flavivirus envelope glycoprotein M-like"/>
    <property type="match status" value="1"/>
</dbReference>
<feature type="binding site" evidence="82">
    <location>
        <position position="2968"/>
    </location>
    <ligand>
        <name>Zn(2+)</name>
        <dbReference type="ChEBI" id="CHEBI:29105"/>
        <label>1</label>
    </ligand>
</feature>
<comment type="function">
    <text evidence="67">Involved in immune evasion, pathogenesis and viral replication. Once cleaved off the polyprotein, is targeted to three destinations: the viral replication cycle, the plasma membrane and the extracellular compartment. Essential for viral replication. Required for formation of the replication complex and recruitment of other non-structural proteins to the ER-derived membrane structures. Excreted as a hexameric lipoparticle that plays a role against host immune response. Antagonizing the complement function. Binds to the host macrophages and dendritic cells. Inhibits signal transduction originating from Toll-like receptor 3 (TLR3).</text>
</comment>
<dbReference type="PROSITE" id="PS51528">
    <property type="entry name" value="FLAVIVIRUS_NS3PRO"/>
    <property type="match status" value="1"/>
</dbReference>
<dbReference type="InterPro" id="IPR014756">
    <property type="entry name" value="Ig_E-set"/>
</dbReference>
<dbReference type="InterPro" id="IPR000336">
    <property type="entry name" value="Flavivir/Alphavir_Ig-like_sf"/>
</dbReference>
<keyword evidence="43" id="KW-1106">Inhibition of host STAT2 by virus</keyword>
<keyword evidence="13" id="KW-1168">Fusion of virus membrane with host membrane</keyword>
<dbReference type="GO" id="GO:0019031">
    <property type="term" value="C:viral envelope"/>
    <property type="evidence" value="ECO:0007669"/>
    <property type="project" value="UniProtKB-KW"/>
</dbReference>
<evidence type="ECO:0000256" key="84">
    <source>
        <dbReference type="SAM" id="Phobius"/>
    </source>
</evidence>
<evidence type="ECO:0000256" key="76">
    <source>
        <dbReference type="ARBA" id="ARBA00047984"/>
    </source>
</evidence>
<dbReference type="InterPro" id="IPR036253">
    <property type="entry name" value="Glycoprot_cen/dimer_sf"/>
</dbReference>
<evidence type="ECO:0000256" key="2">
    <source>
        <dbReference type="ARBA" id="ARBA00001946"/>
    </source>
</evidence>
<dbReference type="GO" id="GO:0004482">
    <property type="term" value="F:mRNA 5'-cap (guanine-N7-)-methyltransferase activity"/>
    <property type="evidence" value="ECO:0007669"/>
    <property type="project" value="InterPro"/>
</dbReference>
<keyword evidence="58" id="KW-0922">Interferon antiviral system evasion</keyword>
<dbReference type="PROSITE" id="PS51194">
    <property type="entry name" value="HELICASE_CTER"/>
    <property type="match status" value="1"/>
</dbReference>
<evidence type="ECO:0000256" key="67">
    <source>
        <dbReference type="ARBA" id="ARBA00035605"/>
    </source>
</evidence>
<keyword evidence="31 82" id="KW-0479">Metal-binding</keyword>
<dbReference type="InterPro" id="IPR038302">
    <property type="entry name" value="Env_glycoprot_M_sf_flavivir"/>
</dbReference>
<evidence type="ECO:0000256" key="7">
    <source>
        <dbReference type="ARBA" id="ARBA00004407"/>
    </source>
</evidence>
<dbReference type="SUPFAM" id="SSF52540">
    <property type="entry name" value="P-loop containing nucleoside triphosphate hydrolases"/>
    <property type="match status" value="2"/>
</dbReference>
<dbReference type="Pfam" id="PF20907">
    <property type="entry name" value="Flav_NS3-hel_C"/>
    <property type="match status" value="1"/>
</dbReference>
<evidence type="ECO:0000313" key="91">
    <source>
        <dbReference type="EMBL" id="AJE59927.1"/>
    </source>
</evidence>
<evidence type="ECO:0000256" key="65">
    <source>
        <dbReference type="ARBA" id="ARBA00035601"/>
    </source>
</evidence>
<comment type="subcellular location">
    <subcellularLocation>
        <location evidence="7">Host cytoplasm</location>
        <location evidence="7">Host perinuclear region</location>
    </subcellularLocation>
    <subcellularLocation>
        <location evidence="5">Host endoplasmic reticulum membrane</location>
        <topology evidence="5">Multi-pass membrane protein</topology>
    </subcellularLocation>
    <subcellularLocation>
        <location evidence="8">Host endoplasmic reticulum membrane</location>
        <topology evidence="8">Peripheral membrane protein</topology>
        <orientation evidence="8">Cytoplasmic side</orientation>
    </subcellularLocation>
    <subcellularLocation>
        <location evidence="62">Host endoplasmic reticulum membrane</location>
        <topology evidence="62">Peripheral membrane protein</topology>
        <orientation evidence="62">Lumenal side</orientation>
    </subcellularLocation>
    <subcellularLocation>
        <location evidence="4">Host nucleus</location>
    </subcellularLocation>
    <subcellularLocation>
        <location evidence="9">Secreted</location>
    </subcellularLocation>
    <subcellularLocation>
        <location evidence="6">Virion membrane</location>
        <topology evidence="6">Multi-pass membrane protein</topology>
    </subcellularLocation>
</comment>
<feature type="binding site" evidence="80">
    <location>
        <position position="2633"/>
    </location>
    <ligand>
        <name>S-adenosyl-L-methionine</name>
        <dbReference type="ChEBI" id="CHEBI:59789"/>
    </ligand>
</feature>
<dbReference type="InterPro" id="IPR027287">
    <property type="entry name" value="Flavi_E_Ig-like"/>
</dbReference>
<keyword evidence="12" id="KW-0696">RNA-directed RNA polymerase</keyword>
<evidence type="ECO:0000256" key="33">
    <source>
        <dbReference type="ARBA" id="ARBA00022801"/>
    </source>
</evidence>
<feature type="domain" description="Flavivirus NS2B" evidence="88">
    <location>
        <begin position="1374"/>
        <end position="1504"/>
    </location>
</feature>
<feature type="binding site" evidence="82">
    <location>
        <position position="3380"/>
    </location>
    <ligand>
        <name>Zn(2+)</name>
        <dbReference type="ChEBI" id="CHEBI:29105"/>
        <label>2</label>
    </ligand>
</feature>
<evidence type="ECO:0000256" key="58">
    <source>
        <dbReference type="ARBA" id="ARBA00023258"/>
    </source>
</evidence>
<dbReference type="GO" id="GO:0039574">
    <property type="term" value="P:symbiont-mediated suppression of host JAK-STAT cascade via inhibition of host TYK2 activity"/>
    <property type="evidence" value="ECO:0007669"/>
    <property type="project" value="UniProtKB-KW"/>
</dbReference>
<dbReference type="GO" id="GO:0004483">
    <property type="term" value="F:methyltransferase cap1 activity"/>
    <property type="evidence" value="ECO:0007669"/>
    <property type="project" value="InterPro"/>
</dbReference>
<dbReference type="Gene3D" id="3.30.387.10">
    <property type="entry name" value="Viral Envelope Glycoprotein, domain 3"/>
    <property type="match status" value="1"/>
</dbReference>
<keyword evidence="56" id="KW-1038">Host endoplasmic reticulum</keyword>
<feature type="transmembrane region" description="Helical" evidence="84">
    <location>
        <begin position="1342"/>
        <end position="1365"/>
    </location>
</feature>
<feature type="transmembrane region" description="Helical" evidence="84">
    <location>
        <begin position="1220"/>
        <end position="1241"/>
    </location>
</feature>
<keyword evidence="37" id="KW-1114">Inhibition of host interferon signaling pathway by virus</keyword>
<dbReference type="Pfam" id="PF00869">
    <property type="entry name" value="Flavi_glycoprot"/>
    <property type="match status" value="1"/>
</dbReference>
<evidence type="ECO:0000256" key="31">
    <source>
        <dbReference type="ARBA" id="ARBA00022723"/>
    </source>
</evidence>
<evidence type="ECO:0000256" key="43">
    <source>
        <dbReference type="ARBA" id="ARBA00022883"/>
    </source>
</evidence>
<evidence type="ECO:0000256" key="42">
    <source>
        <dbReference type="ARBA" id="ARBA00022879"/>
    </source>
</evidence>
<evidence type="ECO:0000256" key="3">
    <source>
        <dbReference type="ARBA" id="ARBA00003504"/>
    </source>
</evidence>
<keyword evidence="41" id="KW-1043">Host membrane</keyword>
<comment type="cofactor">
    <cofactor evidence="2">
        <name>Mg(2+)</name>
        <dbReference type="ChEBI" id="CHEBI:18420"/>
    </cofactor>
</comment>
<dbReference type="FunFam" id="3.30.70.2840:FF:000001">
    <property type="entry name" value="Genome polyprotein"/>
    <property type="match status" value="1"/>
</dbReference>
<feature type="domain" description="Helicase C-terminal" evidence="87">
    <location>
        <begin position="1852"/>
        <end position="2017"/>
    </location>
</feature>
<evidence type="ECO:0000256" key="23">
    <source>
        <dbReference type="ARBA" id="ARBA00022632"/>
    </source>
</evidence>
<evidence type="ECO:0000256" key="57">
    <source>
        <dbReference type="ARBA" id="ARBA00023200"/>
    </source>
</evidence>
<feature type="transmembrane region" description="Helical" evidence="84">
    <location>
        <begin position="2173"/>
        <end position="2193"/>
    </location>
</feature>
<dbReference type="InterPro" id="IPR014001">
    <property type="entry name" value="Helicase_ATP-bd"/>
</dbReference>
<dbReference type="InterPro" id="IPR002535">
    <property type="entry name" value="Flavi_propep"/>
</dbReference>
<comment type="subunit">
    <text evidence="71">Interacts with serine protease NS3.</text>
</comment>
<keyword evidence="39" id="KW-0067">ATP-binding</keyword>
<evidence type="ECO:0000313" key="92">
    <source>
        <dbReference type="Proteomes" id="UP000148459"/>
    </source>
</evidence>
<dbReference type="GO" id="GO:0004252">
    <property type="term" value="F:serine-type endopeptidase activity"/>
    <property type="evidence" value="ECO:0007669"/>
    <property type="project" value="InterPro"/>
</dbReference>
<comment type="subunit">
    <text evidence="74">Homodimer; Homohexamer when secreted. Interacts with envelope protein E. NS1 interacts with NS4B. Interacts with host complement protein CFH; this interaction leads to the degradation of C3.</text>
</comment>
<keyword evidence="27" id="KW-0165">Cleavage on pair of basic residues</keyword>
<feature type="binding site" evidence="80">
    <location>
        <position position="2614"/>
    </location>
    <ligand>
        <name>S-adenosyl-L-methionine</name>
        <dbReference type="ChEBI" id="CHEBI:59789"/>
    </ligand>
</feature>
<evidence type="ECO:0000256" key="41">
    <source>
        <dbReference type="ARBA" id="ARBA00022870"/>
    </source>
</evidence>
<feature type="transmembrane region" description="Helical" evidence="84">
    <location>
        <begin position="773"/>
        <end position="794"/>
    </location>
</feature>
<keyword evidence="18" id="KW-1048">Host nucleus</keyword>
<dbReference type="GO" id="GO:0046872">
    <property type="term" value="F:metal ion binding"/>
    <property type="evidence" value="ECO:0007669"/>
    <property type="project" value="UniProtKB-KW"/>
</dbReference>
<keyword evidence="26" id="KW-0808">Transferase</keyword>
<feature type="domain" description="Peptidase S7" evidence="89">
    <location>
        <begin position="1505"/>
        <end position="1682"/>
    </location>
</feature>
<keyword evidence="16" id="KW-0597">Phosphoprotein</keyword>
<protein>
    <recommendedName>
        <fullName evidence="10">Genome polyprotein</fullName>
    </recommendedName>
</protein>
<dbReference type="Pfam" id="PF07652">
    <property type="entry name" value="Flavi_DEAD"/>
    <property type="match status" value="1"/>
</dbReference>
<dbReference type="GO" id="GO:0019028">
    <property type="term" value="C:viral capsid"/>
    <property type="evidence" value="ECO:0007669"/>
    <property type="project" value="UniProtKB-KW"/>
</dbReference>
<dbReference type="GO" id="GO:0005576">
    <property type="term" value="C:extracellular region"/>
    <property type="evidence" value="ECO:0007669"/>
    <property type="project" value="UniProtKB-SubCell"/>
</dbReference>
<evidence type="ECO:0000259" key="88">
    <source>
        <dbReference type="PROSITE" id="PS51527"/>
    </source>
</evidence>
<feature type="binding site" evidence="80">
    <location>
        <position position="2660"/>
    </location>
    <ligand>
        <name>S-adenosyl-L-methionine</name>
        <dbReference type="ChEBI" id="CHEBI:59789"/>
    </ligand>
</feature>
<keyword evidence="50" id="KW-0805">Transcription regulation</keyword>
<evidence type="ECO:0000256" key="68">
    <source>
        <dbReference type="ARBA" id="ARBA00035609"/>
    </source>
</evidence>
<dbReference type="InterPro" id="IPR001157">
    <property type="entry name" value="Flavi_NS1"/>
</dbReference>
<comment type="function">
    <text evidence="70">Inhibits RNA silencing by interfering with host Dicer.</text>
</comment>
<dbReference type="FunFam" id="2.60.40.350:FF:000001">
    <property type="entry name" value="Envelope glycoprotein"/>
    <property type="match status" value="1"/>
</dbReference>
<dbReference type="PROSITE" id="PS51192">
    <property type="entry name" value="HELICASE_ATP_BIND_1"/>
    <property type="match status" value="1"/>
</dbReference>
<evidence type="ECO:0000256" key="49">
    <source>
        <dbReference type="ARBA" id="ARBA00022989"/>
    </source>
</evidence>
<dbReference type="GO" id="GO:0055036">
    <property type="term" value="C:virion membrane"/>
    <property type="evidence" value="ECO:0007669"/>
    <property type="project" value="UniProtKB-SubCell"/>
</dbReference>
<evidence type="ECO:0000256" key="16">
    <source>
        <dbReference type="ARBA" id="ARBA00022553"/>
    </source>
</evidence>
<comment type="function">
    <text evidence="65">Required cofactor for the serine protease function of NS3. May have membrane-destabilizing activity and form viroporins.</text>
</comment>
<dbReference type="GO" id="GO:0039502">
    <property type="term" value="P:symbiont-mediated suppression of host type I interferon-mediated signaling pathway"/>
    <property type="evidence" value="ECO:0007669"/>
    <property type="project" value="UniProtKB-KW"/>
</dbReference>
<evidence type="ECO:0000256" key="77">
    <source>
        <dbReference type="ARBA" id="ARBA00059019"/>
    </source>
</evidence>
<comment type="function">
    <text evidence="69">Component of the viral RNA replication complex that functions in virion assembly and antagonizes the host alpha/beta interferon antiviral response.</text>
</comment>
<dbReference type="Pfam" id="PF01349">
    <property type="entry name" value="Flavi_NS4B"/>
    <property type="match status" value="1"/>
</dbReference>